<organism evidence="6 7">
    <name type="scientific">Photobacterium lipolyticum</name>
    <dbReference type="NCBI Taxonomy" id="266810"/>
    <lineage>
        <taxon>Bacteria</taxon>
        <taxon>Pseudomonadati</taxon>
        <taxon>Pseudomonadota</taxon>
        <taxon>Gammaproteobacteria</taxon>
        <taxon>Vibrionales</taxon>
        <taxon>Vibrionaceae</taxon>
        <taxon>Photobacterium</taxon>
    </lineage>
</organism>
<dbReference type="Gene3D" id="1.10.760.10">
    <property type="entry name" value="Cytochrome c-like domain"/>
    <property type="match status" value="1"/>
</dbReference>
<dbReference type="PROSITE" id="PS51257">
    <property type="entry name" value="PROKAR_LIPOPROTEIN"/>
    <property type="match status" value="1"/>
</dbReference>
<dbReference type="PROSITE" id="PS51007">
    <property type="entry name" value="CYTC"/>
    <property type="match status" value="1"/>
</dbReference>
<dbReference type="SUPFAM" id="SSF46626">
    <property type="entry name" value="Cytochrome c"/>
    <property type="match status" value="1"/>
</dbReference>
<dbReference type="RefSeq" id="WP_107281942.1">
    <property type="nucleotide sequence ID" value="NZ_PYMC01000002.1"/>
</dbReference>
<keyword evidence="7" id="KW-1185">Reference proteome</keyword>
<dbReference type="Pfam" id="PF00034">
    <property type="entry name" value="Cytochrom_C"/>
    <property type="match status" value="1"/>
</dbReference>
<name>A0A2T3N2L0_9GAMM</name>
<sequence>MNKNLIFILLFAVAGLTGCEPSSTGFSLPAGNVVNGEKVFLTMQCLECHTMEGFDQPESAVERATASVALGGEVKRIKNYAELVTSIINPSHQIAEGYELDVIQYEGQSIMPSYNDALTVTQLIDLVTFLESRYELEPYEPTLYSPYR</sequence>
<keyword evidence="1 4" id="KW-0349">Heme</keyword>
<dbReference type="OrthoDB" id="8480010at2"/>
<dbReference type="GO" id="GO:0009055">
    <property type="term" value="F:electron transfer activity"/>
    <property type="evidence" value="ECO:0007669"/>
    <property type="project" value="InterPro"/>
</dbReference>
<dbReference type="AlphaFoldDB" id="A0A2T3N2L0"/>
<evidence type="ECO:0000256" key="3">
    <source>
        <dbReference type="ARBA" id="ARBA00023004"/>
    </source>
</evidence>
<evidence type="ECO:0000256" key="2">
    <source>
        <dbReference type="ARBA" id="ARBA00022723"/>
    </source>
</evidence>
<keyword evidence="3 4" id="KW-0408">Iron</keyword>
<evidence type="ECO:0000259" key="5">
    <source>
        <dbReference type="PROSITE" id="PS51007"/>
    </source>
</evidence>
<feature type="domain" description="Cytochrome c" evidence="5">
    <location>
        <begin position="31"/>
        <end position="134"/>
    </location>
</feature>
<evidence type="ECO:0000256" key="1">
    <source>
        <dbReference type="ARBA" id="ARBA00022617"/>
    </source>
</evidence>
<reference evidence="6 7" key="1">
    <citation type="submission" date="2018-03" db="EMBL/GenBank/DDBJ databases">
        <title>Whole genome sequencing of Histamine producing bacteria.</title>
        <authorList>
            <person name="Butler K."/>
        </authorList>
    </citation>
    <scope>NUCLEOTIDE SEQUENCE [LARGE SCALE GENOMIC DNA]</scope>
    <source>
        <strain evidence="6 7">DSM 16190</strain>
    </source>
</reference>
<evidence type="ECO:0000256" key="4">
    <source>
        <dbReference type="PROSITE-ProRule" id="PRU00433"/>
    </source>
</evidence>
<evidence type="ECO:0000313" key="7">
    <source>
        <dbReference type="Proteomes" id="UP000240904"/>
    </source>
</evidence>
<comment type="caution">
    <text evidence="6">The sequence shown here is derived from an EMBL/GenBank/DDBJ whole genome shotgun (WGS) entry which is preliminary data.</text>
</comment>
<dbReference type="InterPro" id="IPR009056">
    <property type="entry name" value="Cyt_c-like_dom"/>
</dbReference>
<proteinExistence type="predicted"/>
<evidence type="ECO:0000313" key="6">
    <source>
        <dbReference type="EMBL" id="PSW06578.1"/>
    </source>
</evidence>
<dbReference type="GO" id="GO:0020037">
    <property type="term" value="F:heme binding"/>
    <property type="evidence" value="ECO:0007669"/>
    <property type="project" value="InterPro"/>
</dbReference>
<keyword evidence="2 4" id="KW-0479">Metal-binding</keyword>
<accession>A0A2T3N2L0</accession>
<dbReference type="GO" id="GO:0046872">
    <property type="term" value="F:metal ion binding"/>
    <property type="evidence" value="ECO:0007669"/>
    <property type="project" value="UniProtKB-KW"/>
</dbReference>
<gene>
    <name evidence="6" type="ORF">C9I89_03310</name>
</gene>
<dbReference type="InterPro" id="IPR036909">
    <property type="entry name" value="Cyt_c-like_dom_sf"/>
</dbReference>
<dbReference type="Proteomes" id="UP000240904">
    <property type="component" value="Unassembled WGS sequence"/>
</dbReference>
<protein>
    <submittedName>
        <fullName evidence="6">Cytochrome C</fullName>
    </submittedName>
</protein>
<dbReference type="EMBL" id="PYMC01000002">
    <property type="protein sequence ID" value="PSW06578.1"/>
    <property type="molecule type" value="Genomic_DNA"/>
</dbReference>